<gene>
    <name evidence="1" type="ORF">SAMN02745691_01606</name>
</gene>
<dbReference type="Proteomes" id="UP000184342">
    <property type="component" value="Unassembled WGS sequence"/>
</dbReference>
<sequence>MNLDERVMELALQNQCCAQVVMRIGLELSGKENPDMIKAVKGLCYGVSGQHLCGALSAAACVLSLYESEEFIPELADWFEEEYGSVECRDLMGVGGKNPQLCIKITTGVIDRCMEIIEERDRLPER</sequence>
<organism evidence="1 2">
    <name type="scientific">Parasporobacterium paucivorans DSM 15970</name>
    <dbReference type="NCBI Taxonomy" id="1122934"/>
    <lineage>
        <taxon>Bacteria</taxon>
        <taxon>Bacillati</taxon>
        <taxon>Bacillota</taxon>
        <taxon>Clostridia</taxon>
        <taxon>Lachnospirales</taxon>
        <taxon>Lachnospiraceae</taxon>
        <taxon>Parasporobacterium</taxon>
    </lineage>
</organism>
<dbReference type="RefSeq" id="WP_073993903.1">
    <property type="nucleotide sequence ID" value="NZ_FQYT01000016.1"/>
</dbReference>
<proteinExistence type="predicted"/>
<evidence type="ECO:0000313" key="1">
    <source>
        <dbReference type="EMBL" id="SHJ25770.1"/>
    </source>
</evidence>
<evidence type="ECO:0000313" key="2">
    <source>
        <dbReference type="Proteomes" id="UP000184342"/>
    </source>
</evidence>
<dbReference type="OrthoDB" id="163426at2"/>
<protein>
    <submittedName>
        <fullName evidence="1">Putative redox-active protein (C_GCAxxG_C_C)</fullName>
    </submittedName>
</protein>
<dbReference type="Pfam" id="PF09719">
    <property type="entry name" value="C_GCAxxG_C_C"/>
    <property type="match status" value="1"/>
</dbReference>
<accession>A0A1M6HUD3</accession>
<dbReference type="AlphaFoldDB" id="A0A1M6HUD3"/>
<dbReference type="EMBL" id="FQYT01000016">
    <property type="protein sequence ID" value="SHJ25770.1"/>
    <property type="molecule type" value="Genomic_DNA"/>
</dbReference>
<reference evidence="1 2" key="1">
    <citation type="submission" date="2016-11" db="EMBL/GenBank/DDBJ databases">
        <authorList>
            <person name="Jaros S."/>
            <person name="Januszkiewicz K."/>
            <person name="Wedrychowicz H."/>
        </authorList>
    </citation>
    <scope>NUCLEOTIDE SEQUENCE [LARGE SCALE GENOMIC DNA]</scope>
    <source>
        <strain evidence="1 2">DSM 15970</strain>
    </source>
</reference>
<name>A0A1M6HUD3_9FIRM</name>
<keyword evidence="2" id="KW-1185">Reference proteome</keyword>
<dbReference type="NCBIfam" id="NF045669">
    <property type="entry name" value="DVU1555_fam_CGA"/>
    <property type="match status" value="1"/>
</dbReference>
<dbReference type="STRING" id="1122934.SAMN02745691_01606"/>
<dbReference type="InterPro" id="IPR010181">
    <property type="entry name" value="CGCAxxGCC_motif"/>
</dbReference>